<keyword evidence="2" id="KW-1185">Reference proteome</keyword>
<dbReference type="Proteomes" id="UP000190121">
    <property type="component" value="Unassembled WGS sequence"/>
</dbReference>
<dbReference type="AlphaFoldDB" id="A0A1T4LTM8"/>
<evidence type="ECO:0000313" key="2">
    <source>
        <dbReference type="Proteomes" id="UP000190121"/>
    </source>
</evidence>
<name>A0A1T4LTM8_9PORP</name>
<gene>
    <name evidence="1" type="ORF">SAMN02745171_00526</name>
</gene>
<proteinExistence type="predicted"/>
<organism evidence="1 2">
    <name type="scientific">Porphyromonas circumdentaria</name>
    <dbReference type="NCBI Taxonomy" id="29524"/>
    <lineage>
        <taxon>Bacteria</taxon>
        <taxon>Pseudomonadati</taxon>
        <taxon>Bacteroidota</taxon>
        <taxon>Bacteroidia</taxon>
        <taxon>Bacteroidales</taxon>
        <taxon>Porphyromonadaceae</taxon>
        <taxon>Porphyromonas</taxon>
    </lineage>
</organism>
<sequence length="108" mass="12457">METQLPHLWNPHKIKKIRQDETEIQNINLGGTCTRRLSPLGWKCLALADRDMCGKTSLSAAPHHRFGNRSVHLGLCPHHWGNILVTHFLNTLIYEKKKQDNRIAMQIL</sequence>
<protein>
    <submittedName>
        <fullName evidence="1">Uncharacterized protein</fullName>
    </submittedName>
</protein>
<reference evidence="2" key="1">
    <citation type="submission" date="2017-02" db="EMBL/GenBank/DDBJ databases">
        <authorList>
            <person name="Varghese N."/>
            <person name="Submissions S."/>
        </authorList>
    </citation>
    <scope>NUCLEOTIDE SEQUENCE [LARGE SCALE GENOMIC DNA]</scope>
    <source>
        <strain evidence="2">ATCC 51356</strain>
    </source>
</reference>
<dbReference type="EMBL" id="FUXE01000004">
    <property type="protein sequence ID" value="SJZ58007.1"/>
    <property type="molecule type" value="Genomic_DNA"/>
</dbReference>
<accession>A0A1T4LTM8</accession>
<evidence type="ECO:0000313" key="1">
    <source>
        <dbReference type="EMBL" id="SJZ58007.1"/>
    </source>
</evidence>